<dbReference type="Proteomes" id="UP001278500">
    <property type="component" value="Unassembled WGS sequence"/>
</dbReference>
<keyword evidence="3" id="KW-1185">Reference proteome</keyword>
<protein>
    <submittedName>
        <fullName evidence="2">Uncharacterized protein</fullName>
    </submittedName>
</protein>
<sequence>MSSRGDVPDSLRENIFMLHMAIHLRFCQLKFIFGDEDDDDVEPNNQYFELVELLKIASAIYQCERFQLELYDTPEYRYPIEDQENKDVDRPVYRMFPPGTIQEIRQEIWNEEHHQPAPFYDEHQQFPHGEGDAYSDNGNVHGNPTGYDGERARLNGLTNGLANGHANGHTDGHANGNANEHTNGHTYGNLIEVNDAVIRNLARHNIGDTNMNGVTNGLTNGYTNGLTNGHMNGNFNGYTNGNINDSTNLGDRVNELPNVSGTSASAVNSQLQPPPFRPQRQHPHQPPPQLPVQFPPEPDHQRQPEVSRAIANNCVATFEIIDGRIAHGNIVESDIVDSDMEI</sequence>
<reference evidence="2" key="1">
    <citation type="journal article" date="2023" name="Mol. Phylogenet. Evol.">
        <title>Genome-scale phylogeny and comparative genomics of the fungal order Sordariales.</title>
        <authorList>
            <person name="Hensen N."/>
            <person name="Bonometti L."/>
            <person name="Westerberg I."/>
            <person name="Brannstrom I.O."/>
            <person name="Guillou S."/>
            <person name="Cros-Aarteil S."/>
            <person name="Calhoun S."/>
            <person name="Haridas S."/>
            <person name="Kuo A."/>
            <person name="Mondo S."/>
            <person name="Pangilinan J."/>
            <person name="Riley R."/>
            <person name="LaButti K."/>
            <person name="Andreopoulos B."/>
            <person name="Lipzen A."/>
            <person name="Chen C."/>
            <person name="Yan M."/>
            <person name="Daum C."/>
            <person name="Ng V."/>
            <person name="Clum A."/>
            <person name="Steindorff A."/>
            <person name="Ohm R.A."/>
            <person name="Martin F."/>
            <person name="Silar P."/>
            <person name="Natvig D.O."/>
            <person name="Lalanne C."/>
            <person name="Gautier V."/>
            <person name="Ament-Velasquez S.L."/>
            <person name="Kruys A."/>
            <person name="Hutchinson M.I."/>
            <person name="Powell A.J."/>
            <person name="Barry K."/>
            <person name="Miller A.N."/>
            <person name="Grigoriev I.V."/>
            <person name="Debuchy R."/>
            <person name="Gladieux P."/>
            <person name="Hiltunen Thoren M."/>
            <person name="Johannesson H."/>
        </authorList>
    </citation>
    <scope>NUCLEOTIDE SEQUENCE</scope>
    <source>
        <strain evidence="2">CBS 560.94</strain>
    </source>
</reference>
<dbReference type="GeneID" id="87868284"/>
<comment type="caution">
    <text evidence="2">The sequence shown here is derived from an EMBL/GenBank/DDBJ whole genome shotgun (WGS) entry which is preliminary data.</text>
</comment>
<dbReference type="EMBL" id="JAUEPP010000009">
    <property type="protein sequence ID" value="KAK3334922.1"/>
    <property type="molecule type" value="Genomic_DNA"/>
</dbReference>
<dbReference type="AlphaFoldDB" id="A0AAE0MJM2"/>
<gene>
    <name evidence="2" type="ORF">B0H65DRAFT_592682</name>
</gene>
<reference evidence="2" key="2">
    <citation type="submission" date="2023-06" db="EMBL/GenBank/DDBJ databases">
        <authorList>
            <consortium name="Lawrence Berkeley National Laboratory"/>
            <person name="Haridas S."/>
            <person name="Hensen N."/>
            <person name="Bonometti L."/>
            <person name="Westerberg I."/>
            <person name="Brannstrom I.O."/>
            <person name="Guillou S."/>
            <person name="Cros-Aarteil S."/>
            <person name="Calhoun S."/>
            <person name="Kuo A."/>
            <person name="Mondo S."/>
            <person name="Pangilinan J."/>
            <person name="Riley R."/>
            <person name="Labutti K."/>
            <person name="Andreopoulos B."/>
            <person name="Lipzen A."/>
            <person name="Chen C."/>
            <person name="Yanf M."/>
            <person name="Daum C."/>
            <person name="Ng V."/>
            <person name="Clum A."/>
            <person name="Steindorff A."/>
            <person name="Ohm R."/>
            <person name="Martin F."/>
            <person name="Silar P."/>
            <person name="Natvig D."/>
            <person name="Lalanne C."/>
            <person name="Gautier V."/>
            <person name="Ament-Velasquez S.L."/>
            <person name="Kruys A."/>
            <person name="Hutchinson M.I."/>
            <person name="Powell A.J."/>
            <person name="Barry K."/>
            <person name="Miller A.N."/>
            <person name="Grigoriev I.V."/>
            <person name="Debuchy R."/>
            <person name="Gladieux P."/>
            <person name="Thoren M.H."/>
            <person name="Johannesson H."/>
        </authorList>
    </citation>
    <scope>NUCLEOTIDE SEQUENCE</scope>
    <source>
        <strain evidence="2">CBS 560.94</strain>
    </source>
</reference>
<accession>A0AAE0MJM2</accession>
<evidence type="ECO:0000313" key="2">
    <source>
        <dbReference type="EMBL" id="KAK3334922.1"/>
    </source>
</evidence>
<feature type="region of interest" description="Disordered" evidence="1">
    <location>
        <begin position="164"/>
        <end position="183"/>
    </location>
</feature>
<feature type="region of interest" description="Disordered" evidence="1">
    <location>
        <begin position="246"/>
        <end position="305"/>
    </location>
</feature>
<feature type="compositionally biased region" description="Polar residues" evidence="1">
    <location>
        <begin position="257"/>
        <end position="269"/>
    </location>
</feature>
<name>A0AAE0MJM2_9PEZI</name>
<organism evidence="2 3">
    <name type="scientific">Neurospora tetraspora</name>
    <dbReference type="NCBI Taxonomy" id="94610"/>
    <lineage>
        <taxon>Eukaryota</taxon>
        <taxon>Fungi</taxon>
        <taxon>Dikarya</taxon>
        <taxon>Ascomycota</taxon>
        <taxon>Pezizomycotina</taxon>
        <taxon>Sordariomycetes</taxon>
        <taxon>Sordariomycetidae</taxon>
        <taxon>Sordariales</taxon>
        <taxon>Sordariaceae</taxon>
        <taxon>Neurospora</taxon>
    </lineage>
</organism>
<feature type="compositionally biased region" description="Pro residues" evidence="1">
    <location>
        <begin position="284"/>
        <end position="296"/>
    </location>
</feature>
<evidence type="ECO:0000256" key="1">
    <source>
        <dbReference type="SAM" id="MobiDB-lite"/>
    </source>
</evidence>
<dbReference type="RefSeq" id="XP_062677088.1">
    <property type="nucleotide sequence ID" value="XM_062831130.1"/>
</dbReference>
<proteinExistence type="predicted"/>
<evidence type="ECO:0000313" key="3">
    <source>
        <dbReference type="Proteomes" id="UP001278500"/>
    </source>
</evidence>